<gene>
    <name evidence="1" type="ordered locus">BLASA_1779</name>
</gene>
<dbReference type="InterPro" id="IPR016024">
    <property type="entry name" value="ARM-type_fold"/>
</dbReference>
<dbReference type="Proteomes" id="UP000007517">
    <property type="component" value="Chromosome"/>
</dbReference>
<dbReference type="InterPro" id="IPR004155">
    <property type="entry name" value="PBS_lyase_HEAT"/>
</dbReference>
<dbReference type="KEGG" id="bsd:BLASA_1779"/>
<proteinExistence type="predicted"/>
<keyword evidence="2" id="KW-1185">Reference proteome</keyword>
<dbReference type="PANTHER" id="PTHR12697:SF5">
    <property type="entry name" value="DEOXYHYPUSINE HYDROXYLASE"/>
    <property type="match status" value="1"/>
</dbReference>
<sequence length="352" mass="38037">MSVAAPAALLAHLALVEGALLSAAAAALVGHALHARRRARLDRARFAVLHRLTSLRLAEGTGRLSSALLRSMPFRLQVRLLQELAPSLVGAQRARLTELMTRVGVTERAERWCGSRRWWRRLQGLRLLTQLRAGAAIAPALLNDPRPEVRAQAIEWVTENPDPALIDQLLRLLDGSQMRGLLPVKDALVRIGRPCLGALTHFLSDRRGSALQAGLEVAVVLTDPMMFGPALTATTDEDPHTRALAAALIAAVGGTDAVDRLAELLDDQHPDVRAAAVRGLGRLEYWPAAAQVARLLSDPAWDVRSEAALTLKALGSTGLLLLHRALMNDDPFARDAARRVLDLPDARPELAA</sequence>
<reference evidence="1 2" key="1">
    <citation type="journal article" date="2012" name="J. Bacteriol.">
        <title>Genome Sequence of Blastococcus saxobsidens DD2, a Stone-Inhabiting Bacterium.</title>
        <authorList>
            <person name="Chouaia B."/>
            <person name="Crotti E."/>
            <person name="Brusetti L."/>
            <person name="Daffonchio D."/>
            <person name="Essoussi I."/>
            <person name="Nouioui I."/>
            <person name="Sbissi I."/>
            <person name="Ghodhbane-Gtari F."/>
            <person name="Gtari M."/>
            <person name="Vacherie B."/>
            <person name="Barbe V."/>
            <person name="Medigue C."/>
            <person name="Gury J."/>
            <person name="Pujic P."/>
            <person name="Normand P."/>
        </authorList>
    </citation>
    <scope>NUCLEOTIDE SEQUENCE [LARGE SCALE GENOMIC DNA]</scope>
    <source>
        <strain evidence="1 2">DD2</strain>
    </source>
</reference>
<dbReference type="HOGENOM" id="CLU_786813_0_0_11"/>
<dbReference type="OrthoDB" id="3884680at2"/>
<reference evidence="2" key="2">
    <citation type="submission" date="2012-02" db="EMBL/GenBank/DDBJ databases">
        <title>Complete genome sequence of Blastococcus saxobsidens strain DD2.</title>
        <authorList>
            <person name="Genoscope."/>
        </authorList>
    </citation>
    <scope>NUCLEOTIDE SEQUENCE [LARGE SCALE GENOMIC DNA]</scope>
    <source>
        <strain evidence="2">DD2</strain>
    </source>
</reference>
<protein>
    <recommendedName>
        <fullName evidence="3">HEAT repeat domain-containing protein</fullName>
    </recommendedName>
</protein>
<dbReference type="PANTHER" id="PTHR12697">
    <property type="entry name" value="PBS LYASE HEAT-LIKE PROTEIN"/>
    <property type="match status" value="1"/>
</dbReference>
<evidence type="ECO:0008006" key="3">
    <source>
        <dbReference type="Google" id="ProtNLM"/>
    </source>
</evidence>
<dbReference type="InterPro" id="IPR011989">
    <property type="entry name" value="ARM-like"/>
</dbReference>
<dbReference type="RefSeq" id="WP_014375588.1">
    <property type="nucleotide sequence ID" value="NC_016943.1"/>
</dbReference>
<dbReference type="GO" id="GO:0016491">
    <property type="term" value="F:oxidoreductase activity"/>
    <property type="evidence" value="ECO:0007669"/>
    <property type="project" value="TreeGrafter"/>
</dbReference>
<dbReference type="SMART" id="SM00567">
    <property type="entry name" value="EZ_HEAT"/>
    <property type="match status" value="4"/>
</dbReference>
<dbReference type="AlphaFoldDB" id="H6RP37"/>
<dbReference type="EMBL" id="FO117623">
    <property type="protein sequence ID" value="CCG02698.1"/>
    <property type="molecule type" value="Genomic_DNA"/>
</dbReference>
<dbReference type="Pfam" id="PF13646">
    <property type="entry name" value="HEAT_2"/>
    <property type="match status" value="1"/>
</dbReference>
<evidence type="ECO:0000313" key="1">
    <source>
        <dbReference type="EMBL" id="CCG02698.1"/>
    </source>
</evidence>
<organism evidence="1 2">
    <name type="scientific">Blastococcus saxobsidens (strain DD2)</name>
    <dbReference type="NCBI Taxonomy" id="1146883"/>
    <lineage>
        <taxon>Bacteria</taxon>
        <taxon>Bacillati</taxon>
        <taxon>Actinomycetota</taxon>
        <taxon>Actinomycetes</taxon>
        <taxon>Geodermatophilales</taxon>
        <taxon>Geodermatophilaceae</taxon>
        <taxon>Blastococcus</taxon>
    </lineage>
</organism>
<dbReference type="eggNOG" id="COG1413">
    <property type="taxonomic scope" value="Bacteria"/>
</dbReference>
<dbReference type="STRING" id="1146883.BLASA_1779"/>
<accession>H6RP37</accession>
<dbReference type="SUPFAM" id="SSF48371">
    <property type="entry name" value="ARM repeat"/>
    <property type="match status" value="1"/>
</dbReference>
<evidence type="ECO:0000313" key="2">
    <source>
        <dbReference type="Proteomes" id="UP000007517"/>
    </source>
</evidence>
<dbReference type="Gene3D" id="1.25.10.10">
    <property type="entry name" value="Leucine-rich Repeat Variant"/>
    <property type="match status" value="2"/>
</dbReference>
<name>H6RP37_BLASD</name>